<protein>
    <submittedName>
        <fullName evidence="1">7058_t:CDS:1</fullName>
    </submittedName>
</protein>
<dbReference type="Proteomes" id="UP000789759">
    <property type="component" value="Unassembled WGS sequence"/>
</dbReference>
<sequence length="57" mass="6705">MDLNSDSEVITGRIKKLNIEQQYQKTGMNYFTEIRIELEKKKVNENILAKSTETEQI</sequence>
<gene>
    <name evidence="1" type="ORF">CPELLU_LOCUS2970</name>
</gene>
<dbReference type="EMBL" id="CAJVQA010001375">
    <property type="protein sequence ID" value="CAG8512175.1"/>
    <property type="molecule type" value="Genomic_DNA"/>
</dbReference>
<dbReference type="AlphaFoldDB" id="A0A9N8ZZ80"/>
<organism evidence="1 2">
    <name type="scientific">Cetraspora pellucida</name>
    <dbReference type="NCBI Taxonomy" id="1433469"/>
    <lineage>
        <taxon>Eukaryota</taxon>
        <taxon>Fungi</taxon>
        <taxon>Fungi incertae sedis</taxon>
        <taxon>Mucoromycota</taxon>
        <taxon>Glomeromycotina</taxon>
        <taxon>Glomeromycetes</taxon>
        <taxon>Diversisporales</taxon>
        <taxon>Gigasporaceae</taxon>
        <taxon>Cetraspora</taxon>
    </lineage>
</organism>
<evidence type="ECO:0000313" key="1">
    <source>
        <dbReference type="EMBL" id="CAG8512175.1"/>
    </source>
</evidence>
<accession>A0A9N8ZZ80</accession>
<keyword evidence="2" id="KW-1185">Reference proteome</keyword>
<reference evidence="1" key="1">
    <citation type="submission" date="2021-06" db="EMBL/GenBank/DDBJ databases">
        <authorList>
            <person name="Kallberg Y."/>
            <person name="Tangrot J."/>
            <person name="Rosling A."/>
        </authorList>
    </citation>
    <scope>NUCLEOTIDE SEQUENCE</scope>
    <source>
        <strain evidence="1">FL966</strain>
    </source>
</reference>
<comment type="caution">
    <text evidence="1">The sequence shown here is derived from an EMBL/GenBank/DDBJ whole genome shotgun (WGS) entry which is preliminary data.</text>
</comment>
<name>A0A9N8ZZ80_9GLOM</name>
<evidence type="ECO:0000313" key="2">
    <source>
        <dbReference type="Proteomes" id="UP000789759"/>
    </source>
</evidence>
<feature type="non-terminal residue" evidence="1">
    <location>
        <position position="57"/>
    </location>
</feature>
<proteinExistence type="predicted"/>